<evidence type="ECO:0000256" key="1">
    <source>
        <dbReference type="SAM" id="SignalP"/>
    </source>
</evidence>
<feature type="chain" id="PRO_5040721354" evidence="1">
    <location>
        <begin position="25"/>
        <end position="718"/>
    </location>
</feature>
<dbReference type="RefSeq" id="WP_285995019.1">
    <property type="nucleotide sequence ID" value="NZ_CP127295.1"/>
</dbReference>
<keyword evidence="3" id="KW-1185">Reference proteome</keyword>
<evidence type="ECO:0000313" key="3">
    <source>
        <dbReference type="Proteomes" id="UP001239397"/>
    </source>
</evidence>
<feature type="signal peptide" evidence="1">
    <location>
        <begin position="1"/>
        <end position="24"/>
    </location>
</feature>
<evidence type="ECO:0000313" key="2">
    <source>
        <dbReference type="EMBL" id="WIX98534.1"/>
    </source>
</evidence>
<dbReference type="Proteomes" id="UP001239397">
    <property type="component" value="Chromosome"/>
</dbReference>
<dbReference type="InterPro" id="IPR017853">
    <property type="entry name" value="GH"/>
</dbReference>
<dbReference type="KEGG" id="amog:QRX60_31270"/>
<proteinExistence type="predicted"/>
<name>A0A9Y2JHD1_9PSEU</name>
<protein>
    <submittedName>
        <fullName evidence="2">Uncharacterized protein</fullName>
    </submittedName>
</protein>
<sequence>MRKALPVVAALALLAGELPPTAAAADAVSLTPYAPASYTNLYTTPDGPITGSTYIFSPTPNFPDRIAHDFAHMRDVGVNTVGFYNLVQMSDADRDTLFTNLENNNQKAMLRIEWYDANTFDFDDDGTHDDAESVLRYYDTDDPAHGYTALLTYLKRTNRLRDIAYFSVNMPVDDGTVAGHFTGERSNPRWASSQPPYAQYLLSRLRQVLGASSKFYLSVFYGWDQSYPTPGYAGIPNPADGYFFNNYSYPAGAPPTADAPTSTLLNQPRLQTAMDKLVAQYPTQPKVVEYGFHTVDFNNGVPPAQTAGLVQSLDAKRKALPATTSYYRGGSSNGVPFRVRGTMYFAQNLYKEEGDPAALMDWTLDYPATAAVQAEDRSTTGFFRNGHPAAAPVVTDAGGQAVPLRGNGSALEFYGLATASAIQVRYRAARPADLELSVNGAAPRVVRVPAARDWRVASLPLSVPRQGAVRVAARGDVLVDWLRPMANLEAEATQAVGADRIAAADASDGASLLLRGGRPAAFSVGPVAGGSHLTFRYAATAPARVRVLLDGHDVPADLPATGGGYASRTVPLDVPSGTRITVARGADGADLAVDYLLVTGQYEAEAAGGLYNGAHGIRAAAAAEGAAATSFDVVGASMVVDTVIAGTTATFRYAATRDASMTVIVHGQGHRVDFPSTGGAYRTVSAAVPIPAGATVIVQRNADDQAAGLTVDWLRVSG</sequence>
<dbReference type="AlphaFoldDB" id="A0A9Y2JHD1"/>
<accession>A0A9Y2JHD1</accession>
<keyword evidence="1" id="KW-0732">Signal</keyword>
<gene>
    <name evidence="2" type="ORF">QRX60_31270</name>
</gene>
<dbReference type="Gene3D" id="2.60.120.260">
    <property type="entry name" value="Galactose-binding domain-like"/>
    <property type="match status" value="2"/>
</dbReference>
<dbReference type="EMBL" id="CP127295">
    <property type="protein sequence ID" value="WIX98534.1"/>
    <property type="molecule type" value="Genomic_DNA"/>
</dbReference>
<dbReference type="SUPFAM" id="SSF51445">
    <property type="entry name" value="(Trans)glycosidases"/>
    <property type="match status" value="1"/>
</dbReference>
<organism evidence="2 3">
    <name type="scientific">Amycolatopsis mongoliensis</name>
    <dbReference type="NCBI Taxonomy" id="715475"/>
    <lineage>
        <taxon>Bacteria</taxon>
        <taxon>Bacillati</taxon>
        <taxon>Actinomycetota</taxon>
        <taxon>Actinomycetes</taxon>
        <taxon>Pseudonocardiales</taxon>
        <taxon>Pseudonocardiaceae</taxon>
        <taxon>Amycolatopsis</taxon>
    </lineage>
</organism>
<reference evidence="2 3" key="1">
    <citation type="submission" date="2023-06" db="EMBL/GenBank/DDBJ databases">
        <authorList>
            <person name="Oyuntsetseg B."/>
            <person name="Kim S.B."/>
        </authorList>
    </citation>
    <scope>NUCLEOTIDE SEQUENCE [LARGE SCALE GENOMIC DNA]</scope>
    <source>
        <strain evidence="2 3">4-36</strain>
    </source>
</reference>